<sequence>MKSSISASFFCCFKACIDGFRDGCRPYLSIDSTALNGMWNGHTLTACAIDGHNRLFLVAFELFESETKENWAWFLEQLRSKGLIEAVKQVFPWAEHRECFRHLMENMKKNFTGTEYAKYMWPAARAYTPKKHRSKFSELIKCDYINNNLAESWNSWIKELKNLPPDAMADAIRERMVVLFEKRRKISSALSGTILPAVFHQLNAASKGLTHLRVTKGNSEQAEVTEIYKDEAVRRHVVYLKDHHCTCRQWKISGKPCPHALALITTER</sequence>
<organism evidence="6 7">
    <name type="scientific">Paspalum notatum var. saurae</name>
    <dbReference type="NCBI Taxonomy" id="547442"/>
    <lineage>
        <taxon>Eukaryota</taxon>
        <taxon>Viridiplantae</taxon>
        <taxon>Streptophyta</taxon>
        <taxon>Embryophyta</taxon>
        <taxon>Tracheophyta</taxon>
        <taxon>Spermatophyta</taxon>
        <taxon>Magnoliopsida</taxon>
        <taxon>Liliopsida</taxon>
        <taxon>Poales</taxon>
        <taxon>Poaceae</taxon>
        <taxon>PACMAD clade</taxon>
        <taxon>Panicoideae</taxon>
        <taxon>Andropogonodae</taxon>
        <taxon>Paspaleae</taxon>
        <taxon>Paspalinae</taxon>
        <taxon>Paspalum</taxon>
    </lineage>
</organism>
<dbReference type="InterPro" id="IPR018289">
    <property type="entry name" value="MULE_transposase_dom"/>
</dbReference>
<gene>
    <name evidence="6" type="ORF">U9M48_019558</name>
</gene>
<dbReference type="PANTHER" id="PTHR31973">
    <property type="entry name" value="POLYPROTEIN, PUTATIVE-RELATED"/>
    <property type="match status" value="1"/>
</dbReference>
<dbReference type="EMBL" id="CP144748">
    <property type="protein sequence ID" value="WVZ70929.1"/>
    <property type="molecule type" value="Genomic_DNA"/>
</dbReference>
<keyword evidence="1" id="KW-0479">Metal-binding</keyword>
<feature type="domain" description="SWIM-type" evidence="5">
    <location>
        <begin position="236"/>
        <end position="268"/>
    </location>
</feature>
<evidence type="ECO:0000256" key="1">
    <source>
        <dbReference type="ARBA" id="ARBA00022723"/>
    </source>
</evidence>
<dbReference type="GO" id="GO:0008270">
    <property type="term" value="F:zinc ion binding"/>
    <property type="evidence" value="ECO:0007669"/>
    <property type="project" value="UniProtKB-KW"/>
</dbReference>
<keyword evidence="2 4" id="KW-0863">Zinc-finger</keyword>
<keyword evidence="3" id="KW-0862">Zinc</keyword>
<keyword evidence="7" id="KW-1185">Reference proteome</keyword>
<proteinExistence type="predicted"/>
<evidence type="ECO:0000259" key="5">
    <source>
        <dbReference type="PROSITE" id="PS50966"/>
    </source>
</evidence>
<dbReference type="Pfam" id="PF10551">
    <property type="entry name" value="MULE"/>
    <property type="match status" value="1"/>
</dbReference>
<evidence type="ECO:0000256" key="3">
    <source>
        <dbReference type="ARBA" id="ARBA00022833"/>
    </source>
</evidence>
<dbReference type="AlphaFoldDB" id="A0AAQ3TFL6"/>
<accession>A0AAQ3TFL6</accession>
<dbReference type="PANTHER" id="PTHR31973:SF195">
    <property type="entry name" value="MUDR FAMILY TRANSPOSASE"/>
    <property type="match status" value="1"/>
</dbReference>
<evidence type="ECO:0000313" key="7">
    <source>
        <dbReference type="Proteomes" id="UP001341281"/>
    </source>
</evidence>
<dbReference type="Pfam" id="PF04434">
    <property type="entry name" value="SWIM"/>
    <property type="match status" value="1"/>
</dbReference>
<dbReference type="PROSITE" id="PS50966">
    <property type="entry name" value="ZF_SWIM"/>
    <property type="match status" value="1"/>
</dbReference>
<protein>
    <recommendedName>
        <fullName evidence="5">SWIM-type domain-containing protein</fullName>
    </recommendedName>
</protein>
<dbReference type="InterPro" id="IPR006564">
    <property type="entry name" value="Znf_PMZ"/>
</dbReference>
<evidence type="ECO:0000256" key="4">
    <source>
        <dbReference type="PROSITE-ProRule" id="PRU00325"/>
    </source>
</evidence>
<evidence type="ECO:0000256" key="2">
    <source>
        <dbReference type="ARBA" id="ARBA00022771"/>
    </source>
</evidence>
<dbReference type="SMART" id="SM00575">
    <property type="entry name" value="ZnF_PMZ"/>
    <property type="match status" value="1"/>
</dbReference>
<name>A0AAQ3TFL6_PASNO</name>
<dbReference type="Proteomes" id="UP001341281">
    <property type="component" value="Chromosome 04"/>
</dbReference>
<dbReference type="InterPro" id="IPR007527">
    <property type="entry name" value="Znf_SWIM"/>
</dbReference>
<reference evidence="6 7" key="1">
    <citation type="submission" date="2024-02" db="EMBL/GenBank/DDBJ databases">
        <title>High-quality chromosome-scale genome assembly of Pensacola bahiagrass (Paspalum notatum Flugge var. saurae).</title>
        <authorList>
            <person name="Vega J.M."/>
            <person name="Podio M."/>
            <person name="Orjuela J."/>
            <person name="Siena L.A."/>
            <person name="Pessino S.C."/>
            <person name="Combes M.C."/>
            <person name="Mariac C."/>
            <person name="Albertini E."/>
            <person name="Pupilli F."/>
            <person name="Ortiz J.P.A."/>
            <person name="Leblanc O."/>
        </authorList>
    </citation>
    <scope>NUCLEOTIDE SEQUENCE [LARGE SCALE GENOMIC DNA]</scope>
    <source>
        <strain evidence="6">R1</strain>
        <tissue evidence="6">Leaf</tissue>
    </source>
</reference>
<evidence type="ECO:0000313" key="6">
    <source>
        <dbReference type="EMBL" id="WVZ70929.1"/>
    </source>
</evidence>